<keyword evidence="2" id="KW-1133">Transmembrane helix</keyword>
<feature type="transmembrane region" description="Helical" evidence="2">
    <location>
        <begin position="385"/>
        <end position="404"/>
    </location>
</feature>
<accession>A0ABS1NWT1</accession>
<evidence type="ECO:0000313" key="3">
    <source>
        <dbReference type="EMBL" id="MBL1104554.1"/>
    </source>
</evidence>
<sequence length="500" mass="54988">MAHLVPADRAAYLAGLAPGADINVRGTRITAPLLRQLLAAVRVAGRPRLGEVDFSHVDFPDGADFIKVDFTGSDANFYLASFTGFACFNDSHFTRGGVNFHDTTFSDAAFNGMVVNGTATFVGSRFSGDARIEHVTCRQVLALSNAKFAGPTRIDAAAERVMCHRTRWDATASLALRYAYLDLTGAIITQPFAVSVSPFARPAETAWFRGSSPDVRVVSLASTDATHVLLTDMDLTDCHFTGAAHLDLLRLEGSTRFACPPAGVHWRWGVPRRWTRRRVLAEEHAWRALQEPPANLAAPTAREWKPGPHHTTHPARTPNPDDLAPLYRVLRKGSEDAKNEPDAADFYYGEMEMRRKDPARPLGERILLTLYWALSGYALRAVRALSWLILAMTLSFFALMLWGLPNADPKPEITGKQTAVGQNVRLTVDNPDPTLTIGYGDRITGKRAEKAQRVLINSVVFRSSGQNFTTAGTYIEMGSRIAEPVLLGFALFALRGRIKR</sequence>
<comment type="caution">
    <text evidence="3">The sequence shown here is derived from an EMBL/GenBank/DDBJ whole genome shotgun (WGS) entry which is preliminary data.</text>
</comment>
<keyword evidence="2" id="KW-0812">Transmembrane</keyword>
<evidence type="ECO:0000256" key="2">
    <source>
        <dbReference type="SAM" id="Phobius"/>
    </source>
</evidence>
<keyword evidence="4" id="KW-1185">Reference proteome</keyword>
<keyword evidence="2" id="KW-0472">Membrane</keyword>
<organism evidence="3 4">
    <name type="scientific">Streptomyces musisoli</name>
    <dbReference type="NCBI Taxonomy" id="2802280"/>
    <lineage>
        <taxon>Bacteria</taxon>
        <taxon>Bacillati</taxon>
        <taxon>Actinomycetota</taxon>
        <taxon>Actinomycetes</taxon>
        <taxon>Kitasatosporales</taxon>
        <taxon>Streptomycetaceae</taxon>
        <taxon>Streptomyces</taxon>
    </lineage>
</organism>
<protein>
    <submittedName>
        <fullName evidence="3">Pentapeptide repeat-containing protein</fullName>
    </submittedName>
</protein>
<reference evidence="3 4" key="1">
    <citation type="submission" date="2021-01" db="EMBL/GenBank/DDBJ databases">
        <title>WGS of actinomycetes isolated from Thailand.</title>
        <authorList>
            <person name="Thawai C."/>
        </authorList>
    </citation>
    <scope>NUCLEOTIDE SEQUENCE [LARGE SCALE GENOMIC DNA]</scope>
    <source>
        <strain evidence="3 4">CH5-8</strain>
    </source>
</reference>
<proteinExistence type="predicted"/>
<feature type="region of interest" description="Disordered" evidence="1">
    <location>
        <begin position="302"/>
        <end position="322"/>
    </location>
</feature>
<dbReference type="Gene3D" id="2.160.20.80">
    <property type="entry name" value="E3 ubiquitin-protein ligase SopA"/>
    <property type="match status" value="1"/>
</dbReference>
<dbReference type="Proteomes" id="UP000621386">
    <property type="component" value="Unassembled WGS sequence"/>
</dbReference>
<evidence type="ECO:0000256" key="1">
    <source>
        <dbReference type="SAM" id="MobiDB-lite"/>
    </source>
</evidence>
<gene>
    <name evidence="3" type="ORF">JK361_08080</name>
</gene>
<name>A0ABS1NWT1_9ACTN</name>
<dbReference type="EMBL" id="JAERRH010000002">
    <property type="protein sequence ID" value="MBL1104554.1"/>
    <property type="molecule type" value="Genomic_DNA"/>
</dbReference>
<evidence type="ECO:0000313" key="4">
    <source>
        <dbReference type="Proteomes" id="UP000621386"/>
    </source>
</evidence>